<dbReference type="Proteomes" id="UP001300692">
    <property type="component" value="Unassembled WGS sequence"/>
</dbReference>
<dbReference type="Pfam" id="PF00218">
    <property type="entry name" value="IGPS"/>
    <property type="match status" value="1"/>
</dbReference>
<comment type="caution">
    <text evidence="10">The sequence shown here is derived from an EMBL/GenBank/DDBJ whole genome shotgun (WGS) entry which is preliminary data.</text>
</comment>
<keyword evidence="7 8" id="KW-0456">Lyase</keyword>
<dbReference type="NCBIfam" id="NF001377">
    <property type="entry name" value="PRK00278.2-4"/>
    <property type="match status" value="1"/>
</dbReference>
<organism evidence="10 11">
    <name type="scientific">Reichenbachiella ulvae</name>
    <dbReference type="NCBI Taxonomy" id="2980104"/>
    <lineage>
        <taxon>Bacteria</taxon>
        <taxon>Pseudomonadati</taxon>
        <taxon>Bacteroidota</taxon>
        <taxon>Cytophagia</taxon>
        <taxon>Cytophagales</taxon>
        <taxon>Reichenbachiellaceae</taxon>
        <taxon>Reichenbachiella</taxon>
    </lineage>
</organism>
<evidence type="ECO:0000256" key="4">
    <source>
        <dbReference type="ARBA" id="ARBA00022793"/>
    </source>
</evidence>
<comment type="pathway">
    <text evidence="2 8">Amino-acid biosynthesis; L-tryptophan biosynthesis; L-tryptophan from chorismate: step 4/5.</text>
</comment>
<dbReference type="CDD" id="cd00331">
    <property type="entry name" value="IGPS"/>
    <property type="match status" value="1"/>
</dbReference>
<keyword evidence="4 8" id="KW-0210">Decarboxylase</keyword>
<dbReference type="InterPro" id="IPR013785">
    <property type="entry name" value="Aldolase_TIM"/>
</dbReference>
<evidence type="ECO:0000256" key="3">
    <source>
        <dbReference type="ARBA" id="ARBA00022605"/>
    </source>
</evidence>
<keyword evidence="5 8" id="KW-0822">Tryptophan biosynthesis</keyword>
<keyword evidence="6 8" id="KW-0057">Aromatic amino acid biosynthesis</keyword>
<dbReference type="Gene3D" id="3.20.20.70">
    <property type="entry name" value="Aldolase class I"/>
    <property type="match status" value="1"/>
</dbReference>
<dbReference type="InterPro" id="IPR013798">
    <property type="entry name" value="Indole-3-glycerol_P_synth_dom"/>
</dbReference>
<name>A0ABT3CPH1_9BACT</name>
<keyword evidence="3 8" id="KW-0028">Amino-acid biosynthesis</keyword>
<evidence type="ECO:0000259" key="9">
    <source>
        <dbReference type="Pfam" id="PF00218"/>
    </source>
</evidence>
<evidence type="ECO:0000256" key="1">
    <source>
        <dbReference type="ARBA" id="ARBA00001633"/>
    </source>
</evidence>
<evidence type="ECO:0000256" key="8">
    <source>
        <dbReference type="HAMAP-Rule" id="MF_00134"/>
    </source>
</evidence>
<dbReference type="EC" id="4.1.1.48" evidence="8"/>
<evidence type="ECO:0000313" key="11">
    <source>
        <dbReference type="Proteomes" id="UP001300692"/>
    </source>
</evidence>
<proteinExistence type="inferred from homology"/>
<evidence type="ECO:0000256" key="5">
    <source>
        <dbReference type="ARBA" id="ARBA00022822"/>
    </source>
</evidence>
<evidence type="ECO:0000256" key="7">
    <source>
        <dbReference type="ARBA" id="ARBA00023239"/>
    </source>
</evidence>
<evidence type="ECO:0000256" key="6">
    <source>
        <dbReference type="ARBA" id="ARBA00023141"/>
    </source>
</evidence>
<sequence length="262" mass="29368">MNVLDKIVAEKRKEIEAQKALNSIDQLTKMEGFSRKGFSTADRMKSSVLPAIISEFKRQSPSKGIINDKVDVVKVTQGYCEAGASAVSILTDEPFFGGTIEDLQRARPHVSCPILRKDFIIDEYQIYKTKAIGADLMLLIAAILTKEEIKRFTSLAHELGLEVLLEIHNQEEFEQAYIPEVDILGVNNRDLKRFKTTIQNSIDLSEILPKEQLKISESGISTTQDMADLTAAGYKGFLIGEQFMKHADPAAELKKFMKEELV</sequence>
<protein>
    <recommendedName>
        <fullName evidence="8">Indole-3-glycerol phosphate synthase</fullName>
        <shortName evidence="8">IGPS</shortName>
        <ecNumber evidence="8">4.1.1.48</ecNumber>
    </recommendedName>
</protein>
<keyword evidence="11" id="KW-1185">Reference proteome</keyword>
<feature type="domain" description="Indole-3-glycerol phosphate synthase" evidence="9">
    <location>
        <begin position="4"/>
        <end position="255"/>
    </location>
</feature>
<accession>A0ABT3CPH1</accession>
<dbReference type="InterPro" id="IPR045186">
    <property type="entry name" value="Indole-3-glycerol_P_synth"/>
</dbReference>
<dbReference type="GO" id="GO:0004425">
    <property type="term" value="F:indole-3-glycerol-phosphate synthase activity"/>
    <property type="evidence" value="ECO:0007669"/>
    <property type="project" value="UniProtKB-EC"/>
</dbReference>
<dbReference type="EMBL" id="JAOYOD010000001">
    <property type="protein sequence ID" value="MCV9385433.1"/>
    <property type="molecule type" value="Genomic_DNA"/>
</dbReference>
<dbReference type="HAMAP" id="MF_00134_B">
    <property type="entry name" value="IGPS_B"/>
    <property type="match status" value="1"/>
</dbReference>
<evidence type="ECO:0000256" key="2">
    <source>
        <dbReference type="ARBA" id="ARBA00004696"/>
    </source>
</evidence>
<gene>
    <name evidence="8 10" type="primary">trpC</name>
    <name evidence="10" type="ORF">N7U62_02105</name>
</gene>
<dbReference type="RefSeq" id="WP_264136222.1">
    <property type="nucleotide sequence ID" value="NZ_JAOYOD010000001.1"/>
</dbReference>
<dbReference type="PANTHER" id="PTHR22854:SF2">
    <property type="entry name" value="INDOLE-3-GLYCEROL-PHOSPHATE SYNTHASE"/>
    <property type="match status" value="1"/>
</dbReference>
<reference evidence="10 11" key="1">
    <citation type="submission" date="2022-10" db="EMBL/GenBank/DDBJ databases">
        <title>Comparative genomics and taxonomic characterization of three novel marine species of genus Reichenbachiella exhibiting antioxidant and polysaccharide degradation activities.</title>
        <authorList>
            <person name="Muhammad N."/>
            <person name="Lee Y.-J."/>
            <person name="Ko J."/>
            <person name="Kim S.-G."/>
        </authorList>
    </citation>
    <scope>NUCLEOTIDE SEQUENCE [LARGE SCALE GENOMIC DNA]</scope>
    <source>
        <strain evidence="10 11">ABR2-5</strain>
    </source>
</reference>
<dbReference type="SUPFAM" id="SSF51366">
    <property type="entry name" value="Ribulose-phoshate binding barrel"/>
    <property type="match status" value="1"/>
</dbReference>
<dbReference type="PANTHER" id="PTHR22854">
    <property type="entry name" value="TRYPTOPHAN BIOSYNTHESIS PROTEIN"/>
    <property type="match status" value="1"/>
</dbReference>
<comment type="catalytic activity">
    <reaction evidence="1 8">
        <text>1-(2-carboxyphenylamino)-1-deoxy-D-ribulose 5-phosphate + H(+) = (1S,2R)-1-C-(indol-3-yl)glycerol 3-phosphate + CO2 + H2O</text>
        <dbReference type="Rhea" id="RHEA:23476"/>
        <dbReference type="ChEBI" id="CHEBI:15377"/>
        <dbReference type="ChEBI" id="CHEBI:15378"/>
        <dbReference type="ChEBI" id="CHEBI:16526"/>
        <dbReference type="ChEBI" id="CHEBI:58613"/>
        <dbReference type="ChEBI" id="CHEBI:58866"/>
        <dbReference type="EC" id="4.1.1.48"/>
    </reaction>
</comment>
<comment type="similarity">
    <text evidence="8">Belongs to the TrpC family.</text>
</comment>
<dbReference type="InterPro" id="IPR011060">
    <property type="entry name" value="RibuloseP-bd_barrel"/>
</dbReference>
<evidence type="ECO:0000313" key="10">
    <source>
        <dbReference type="EMBL" id="MCV9385433.1"/>
    </source>
</evidence>